<reference evidence="1 2" key="1">
    <citation type="submission" date="2016-05" db="EMBL/GenBank/DDBJ databases">
        <title>Draft Genome Sequence of Algibacter sp. Strain SK-16 Isolated from the Surface Water of Aburatsubo Inlet.</title>
        <authorList>
            <person name="Wong S.-K."/>
            <person name="Yoshizawa S."/>
            <person name="Nakajima Y."/>
            <person name="Ogura Y."/>
            <person name="Tetsuya H."/>
            <person name="Hamasaki K."/>
        </authorList>
    </citation>
    <scope>NUCLEOTIDE SEQUENCE [LARGE SCALE GENOMIC DNA]</scope>
    <source>
        <strain evidence="1 2">SK-16</strain>
    </source>
</reference>
<evidence type="ECO:0000313" key="1">
    <source>
        <dbReference type="EMBL" id="OEK09048.1"/>
    </source>
</evidence>
<organism evidence="1 2">
    <name type="scientific">Flavivirga aquatica</name>
    <dbReference type="NCBI Taxonomy" id="1849968"/>
    <lineage>
        <taxon>Bacteria</taxon>
        <taxon>Pseudomonadati</taxon>
        <taxon>Bacteroidota</taxon>
        <taxon>Flavobacteriia</taxon>
        <taxon>Flavobacteriales</taxon>
        <taxon>Flavobacteriaceae</taxon>
        <taxon>Flavivirga</taxon>
    </lineage>
</organism>
<dbReference type="Proteomes" id="UP000095713">
    <property type="component" value="Unassembled WGS sequence"/>
</dbReference>
<accession>A0A1E5TCG6</accession>
<dbReference type="AlphaFoldDB" id="A0A1E5TCG6"/>
<protein>
    <submittedName>
        <fullName evidence="1">Uncharacterized protein</fullName>
    </submittedName>
</protein>
<sequence>MAKKSFCESVNIYDIEECCHLHFLSWKNNVNKDLIDKILADLRNYKKDELNNNLEQDNEPKFFEYLNKIKESLLKKNILLIQYCESC</sequence>
<keyword evidence="2" id="KW-1185">Reference proteome</keyword>
<dbReference type="STRING" id="1849968.A8C32_14260"/>
<name>A0A1E5TCG6_9FLAO</name>
<evidence type="ECO:0000313" key="2">
    <source>
        <dbReference type="Proteomes" id="UP000095713"/>
    </source>
</evidence>
<dbReference type="EMBL" id="MDJD01000014">
    <property type="protein sequence ID" value="OEK09048.1"/>
    <property type="molecule type" value="Genomic_DNA"/>
</dbReference>
<proteinExistence type="predicted"/>
<gene>
    <name evidence="1" type="ORF">A8C32_14260</name>
</gene>
<comment type="caution">
    <text evidence="1">The sequence shown here is derived from an EMBL/GenBank/DDBJ whole genome shotgun (WGS) entry which is preliminary data.</text>
</comment>